<reference evidence="3" key="1">
    <citation type="submission" date="2017-08" db="EMBL/GenBank/DDBJ databases">
        <authorList>
            <person name="de Groot N.N."/>
        </authorList>
    </citation>
    <scope>NUCLEOTIDE SEQUENCE [LARGE SCALE GENOMIC DNA]</scope>
</reference>
<evidence type="ECO:0000313" key="2">
    <source>
        <dbReference type="EMBL" id="ASZ74761.1"/>
    </source>
</evidence>
<keyword evidence="3" id="KW-1185">Reference proteome</keyword>
<evidence type="ECO:0000313" key="3">
    <source>
        <dbReference type="Proteomes" id="UP000226037"/>
    </source>
</evidence>
<feature type="region of interest" description="Disordered" evidence="1">
    <location>
        <begin position="109"/>
        <end position="131"/>
    </location>
</feature>
<feature type="compositionally biased region" description="Basic and acidic residues" evidence="1">
    <location>
        <begin position="121"/>
        <end position="131"/>
    </location>
</feature>
<organism evidence="2 3">
    <name type="scientific">Mycobacterium phage Phabba</name>
    <dbReference type="NCBI Taxonomy" id="2027899"/>
    <lineage>
        <taxon>Viruses</taxon>
        <taxon>Duplodnaviria</taxon>
        <taxon>Heunggongvirae</taxon>
        <taxon>Uroviricota</taxon>
        <taxon>Caudoviricetes</taxon>
        <taxon>Ceeclamvirinae</taxon>
        <taxon>Myrnavirus</taxon>
        <taxon>Myrnavirus phabba</taxon>
        <taxon>Myranavirus phabba</taxon>
    </lineage>
</organism>
<accession>A0A249XSQ4</accession>
<protein>
    <submittedName>
        <fullName evidence="2">Uncharacterized protein</fullName>
    </submittedName>
</protein>
<evidence type="ECO:0000256" key="1">
    <source>
        <dbReference type="SAM" id="MobiDB-lite"/>
    </source>
</evidence>
<dbReference type="Proteomes" id="UP000226037">
    <property type="component" value="Segment"/>
</dbReference>
<gene>
    <name evidence="2" type="ORF">SEA_PHABBA_224</name>
</gene>
<name>A0A249XSQ4_9CAUD</name>
<sequence>MEPYPSEMPKIKDAFARLQSMWLQKRVEDPADAAEAFNQQATNIFGEIGWKVTVEWLEARNEDGTPNNPFADGVPLYVPSISLAGRTRVEEETDHDRMQHDIVHGLADGKKGWIDPNTGQLKDEPKRKLIT</sequence>
<proteinExistence type="predicted"/>
<dbReference type="EMBL" id="MF668280">
    <property type="protein sequence ID" value="ASZ74761.1"/>
    <property type="molecule type" value="Genomic_DNA"/>
</dbReference>